<comment type="caution">
    <text evidence="9">The sequence shown here is derived from an EMBL/GenBank/DDBJ whole genome shotgun (WGS) entry which is preliminary data.</text>
</comment>
<dbReference type="HAMAP" id="MF_01207">
    <property type="entry name" value="MsrQ"/>
    <property type="match status" value="1"/>
</dbReference>
<keyword evidence="2 7" id="KW-0813">Transport</keyword>
<keyword evidence="7" id="KW-0349">Heme</keyword>
<evidence type="ECO:0000313" key="10">
    <source>
        <dbReference type="Proteomes" id="UP000638981"/>
    </source>
</evidence>
<evidence type="ECO:0000256" key="3">
    <source>
        <dbReference type="ARBA" id="ARBA00022692"/>
    </source>
</evidence>
<keyword evidence="7" id="KW-0249">Electron transport</keyword>
<dbReference type="PANTHER" id="PTHR36964:SF1">
    <property type="entry name" value="PROTEIN-METHIONINE-SULFOXIDE REDUCTASE HEME-BINDING SUBUNIT MSRQ"/>
    <property type="match status" value="1"/>
</dbReference>
<gene>
    <name evidence="7 9" type="primary">msrQ</name>
    <name evidence="9" type="ORF">GCM10007315_10070</name>
</gene>
<dbReference type="GO" id="GO:0020037">
    <property type="term" value="F:heme binding"/>
    <property type="evidence" value="ECO:0007669"/>
    <property type="project" value="UniProtKB-UniRule"/>
</dbReference>
<dbReference type="GO" id="GO:0005886">
    <property type="term" value="C:plasma membrane"/>
    <property type="evidence" value="ECO:0007669"/>
    <property type="project" value="UniProtKB-SubCell"/>
</dbReference>
<comment type="subcellular location">
    <subcellularLocation>
        <location evidence="7">Cell membrane</location>
        <topology evidence="7">Multi-pass membrane protein</topology>
    </subcellularLocation>
    <subcellularLocation>
        <location evidence="1">Membrane</location>
        <topology evidence="1">Multi-pass membrane protein</topology>
    </subcellularLocation>
</comment>
<keyword evidence="3 7" id="KW-0812">Transmembrane</keyword>
<comment type="subunit">
    <text evidence="7">Heterodimer of a catalytic subunit (MsrP) and a heme-binding subunit (MsrQ).</text>
</comment>
<evidence type="ECO:0000256" key="1">
    <source>
        <dbReference type="ARBA" id="ARBA00004141"/>
    </source>
</evidence>
<keyword evidence="6 7" id="KW-0472">Membrane</keyword>
<feature type="transmembrane region" description="Helical" evidence="7">
    <location>
        <begin position="176"/>
        <end position="193"/>
    </location>
</feature>
<dbReference type="InterPro" id="IPR013130">
    <property type="entry name" value="Fe3_Rdtase_TM_dom"/>
</dbReference>
<dbReference type="GO" id="GO:0030091">
    <property type="term" value="P:protein repair"/>
    <property type="evidence" value="ECO:0007669"/>
    <property type="project" value="UniProtKB-UniRule"/>
</dbReference>
<protein>
    <recommendedName>
        <fullName evidence="7">Protein-methionine-sulfoxide reductase heme-binding subunit MsrQ</fullName>
    </recommendedName>
    <alternativeName>
        <fullName evidence="7">Flavocytochrome MsrQ</fullName>
    </alternativeName>
</protein>
<comment type="cofactor">
    <cofactor evidence="7">
        <name>FMN</name>
        <dbReference type="ChEBI" id="CHEBI:58210"/>
    </cofactor>
    <text evidence="7">Binds 1 FMN per subunit.</text>
</comment>
<comment type="similarity">
    <text evidence="7">Belongs to the MsrQ family.</text>
</comment>
<evidence type="ECO:0000259" key="8">
    <source>
        <dbReference type="Pfam" id="PF01794"/>
    </source>
</evidence>
<evidence type="ECO:0000313" key="9">
    <source>
        <dbReference type="EMBL" id="GHC49916.1"/>
    </source>
</evidence>
<comment type="cofactor">
    <cofactor evidence="7">
        <name>heme b</name>
        <dbReference type="ChEBI" id="CHEBI:60344"/>
    </cofactor>
    <text evidence="7">Binds 1 heme b (iron(II)-protoporphyrin IX) group per subunit.</text>
</comment>
<evidence type="ECO:0000256" key="5">
    <source>
        <dbReference type="ARBA" id="ARBA00023004"/>
    </source>
</evidence>
<reference evidence="9" key="1">
    <citation type="journal article" date="2014" name="Int. J. Syst. Evol. Microbiol.">
        <title>Complete genome sequence of Corynebacterium casei LMG S-19264T (=DSM 44701T), isolated from a smear-ripened cheese.</title>
        <authorList>
            <consortium name="US DOE Joint Genome Institute (JGI-PGF)"/>
            <person name="Walter F."/>
            <person name="Albersmeier A."/>
            <person name="Kalinowski J."/>
            <person name="Ruckert C."/>
        </authorList>
    </citation>
    <scope>NUCLEOTIDE SEQUENCE</scope>
    <source>
        <strain evidence="9">KCTC 23310</strain>
    </source>
</reference>
<organism evidence="9 10">
    <name type="scientific">Neogemmobacter tilapiae</name>
    <dbReference type="NCBI Taxonomy" id="875041"/>
    <lineage>
        <taxon>Bacteria</taxon>
        <taxon>Pseudomonadati</taxon>
        <taxon>Pseudomonadota</taxon>
        <taxon>Alphaproteobacteria</taxon>
        <taxon>Rhodobacterales</taxon>
        <taxon>Paracoccaceae</taxon>
        <taxon>Neogemmobacter</taxon>
    </lineage>
</organism>
<dbReference type="AlphaFoldDB" id="A0A918WGR1"/>
<dbReference type="InterPro" id="IPR022837">
    <property type="entry name" value="MsrQ-like"/>
</dbReference>
<dbReference type="EMBL" id="BMYJ01000003">
    <property type="protein sequence ID" value="GHC49916.1"/>
    <property type="molecule type" value="Genomic_DNA"/>
</dbReference>
<feature type="transmembrane region" description="Helical" evidence="7">
    <location>
        <begin position="80"/>
        <end position="102"/>
    </location>
</feature>
<evidence type="ECO:0000256" key="7">
    <source>
        <dbReference type="HAMAP-Rule" id="MF_01207"/>
    </source>
</evidence>
<reference evidence="9" key="2">
    <citation type="submission" date="2020-09" db="EMBL/GenBank/DDBJ databases">
        <authorList>
            <person name="Sun Q."/>
            <person name="Kim S."/>
        </authorList>
    </citation>
    <scope>NUCLEOTIDE SEQUENCE</scope>
    <source>
        <strain evidence="9">KCTC 23310</strain>
    </source>
</reference>
<dbReference type="Pfam" id="PF01794">
    <property type="entry name" value="Ferric_reduct"/>
    <property type="match status" value="1"/>
</dbReference>
<dbReference type="PANTHER" id="PTHR36964">
    <property type="entry name" value="PROTEIN-METHIONINE-SULFOXIDE REDUCTASE HEME-BINDING SUBUNIT MSRQ"/>
    <property type="match status" value="1"/>
</dbReference>
<dbReference type="NCBIfam" id="NF003833">
    <property type="entry name" value="PRK05419.1-5"/>
    <property type="match status" value="1"/>
</dbReference>
<keyword evidence="7" id="KW-0288">FMN</keyword>
<keyword evidence="7" id="KW-0479">Metal-binding</keyword>
<feature type="domain" description="Ferric oxidoreductase" evidence="8">
    <location>
        <begin position="51"/>
        <end position="161"/>
    </location>
</feature>
<feature type="transmembrane region" description="Helical" evidence="7">
    <location>
        <begin position="153"/>
        <end position="170"/>
    </location>
</feature>
<name>A0A918WGR1_9RHOB</name>
<accession>A0A918WGR1</accession>
<dbReference type="GO" id="GO:0016679">
    <property type="term" value="F:oxidoreductase activity, acting on diphenols and related substances as donors"/>
    <property type="evidence" value="ECO:0007669"/>
    <property type="project" value="TreeGrafter"/>
</dbReference>
<evidence type="ECO:0000256" key="2">
    <source>
        <dbReference type="ARBA" id="ARBA00022448"/>
    </source>
</evidence>
<proteinExistence type="inferred from homology"/>
<feature type="transmembrane region" description="Helical" evidence="7">
    <location>
        <begin position="12"/>
        <end position="31"/>
    </location>
</feature>
<sequence>MDRVNAFARRVPVWAVWMLALVPLGLLILQAVTNNLGPDPVKTLERDLGDWGIKFLILCLAVTPLRRFAGLNLIKFRRALGLITFTYVALHLAVWVSLDLAFRWAEIGADLVKRPYIIVGMAGFVLMIPLAITSSNAAIRRLGGLNWRRLHKATYAVAVLGALHFVMISKVWWGDALLHAAILLLLLVLRLPFPQRKASLA</sequence>
<evidence type="ECO:0000256" key="4">
    <source>
        <dbReference type="ARBA" id="ARBA00022989"/>
    </source>
</evidence>
<dbReference type="GO" id="GO:0009055">
    <property type="term" value="F:electron transfer activity"/>
    <property type="evidence" value="ECO:0007669"/>
    <property type="project" value="UniProtKB-UniRule"/>
</dbReference>
<dbReference type="RefSeq" id="WP_189410548.1">
    <property type="nucleotide sequence ID" value="NZ_BMYJ01000003.1"/>
</dbReference>
<dbReference type="GO" id="GO:0010181">
    <property type="term" value="F:FMN binding"/>
    <property type="evidence" value="ECO:0007669"/>
    <property type="project" value="UniProtKB-UniRule"/>
</dbReference>
<feature type="transmembrane region" description="Helical" evidence="7">
    <location>
        <begin position="114"/>
        <end position="132"/>
    </location>
</feature>
<keyword evidence="4 7" id="KW-1133">Transmembrane helix</keyword>
<keyword evidence="5 7" id="KW-0408">Iron</keyword>
<keyword evidence="10" id="KW-1185">Reference proteome</keyword>
<dbReference type="Proteomes" id="UP000638981">
    <property type="component" value="Unassembled WGS sequence"/>
</dbReference>
<keyword evidence="7" id="KW-0285">Flavoprotein</keyword>
<evidence type="ECO:0000256" key="6">
    <source>
        <dbReference type="ARBA" id="ARBA00023136"/>
    </source>
</evidence>
<dbReference type="GO" id="GO:0046872">
    <property type="term" value="F:metal ion binding"/>
    <property type="evidence" value="ECO:0007669"/>
    <property type="project" value="UniProtKB-KW"/>
</dbReference>
<keyword evidence="7" id="KW-1003">Cell membrane</keyword>
<comment type="function">
    <text evidence="7">Part of the MsrPQ system that repairs oxidized periplasmic proteins containing methionine sulfoxide residues (Met-O), using respiratory chain electrons. Thus protects these proteins from oxidative-stress damage caused by reactive species of oxygen and chlorine generated by the host defense mechanisms. MsrPQ is essential for the maintenance of envelope integrity under bleach stress, rescuing a wide series of structurally unrelated periplasmic proteins from methionine oxidation. MsrQ provides electrons for reduction to the reductase catalytic subunit MsrP, using the quinone pool of the respiratory chain.</text>
</comment>
<feature type="transmembrane region" description="Helical" evidence="7">
    <location>
        <begin position="51"/>
        <end position="68"/>
    </location>
</feature>